<evidence type="ECO:0000259" key="5">
    <source>
        <dbReference type="PROSITE" id="PS51352"/>
    </source>
</evidence>
<dbReference type="Proteomes" id="UP000262583">
    <property type="component" value="Chromosome"/>
</dbReference>
<dbReference type="Pfam" id="PF00578">
    <property type="entry name" value="AhpC-TSA"/>
    <property type="match status" value="1"/>
</dbReference>
<proteinExistence type="predicted"/>
<dbReference type="InterPro" id="IPR050553">
    <property type="entry name" value="Thioredoxin_ResA/DsbE_sf"/>
</dbReference>
<dbReference type="PROSITE" id="PS00194">
    <property type="entry name" value="THIOREDOXIN_1"/>
    <property type="match status" value="1"/>
</dbReference>
<evidence type="ECO:0000256" key="2">
    <source>
        <dbReference type="ARBA" id="ARBA00022748"/>
    </source>
</evidence>
<evidence type="ECO:0000256" key="3">
    <source>
        <dbReference type="ARBA" id="ARBA00023157"/>
    </source>
</evidence>
<keyword evidence="3" id="KW-1015">Disulfide bond</keyword>
<reference evidence="6 7" key="1">
    <citation type="submission" date="2018-05" db="EMBL/GenBank/DDBJ databases">
        <title>A metagenomic window into the 2 km-deep terrestrial subsurface aquifer revealed taxonomically and functionally diverse microbial community comprising novel uncultured bacterial lineages.</title>
        <authorList>
            <person name="Kadnikov V.V."/>
            <person name="Mardanov A.V."/>
            <person name="Beletsky A.V."/>
            <person name="Banks D."/>
            <person name="Pimenov N.V."/>
            <person name="Frank Y.A."/>
            <person name="Karnachuk O.V."/>
            <person name="Ravin N.V."/>
        </authorList>
    </citation>
    <scope>NUCLEOTIDE SEQUENCE [LARGE SCALE GENOMIC DNA]</scope>
    <source>
        <strain evidence="6">BY</strain>
    </source>
</reference>
<dbReference type="GO" id="GO:0030313">
    <property type="term" value="C:cell envelope"/>
    <property type="evidence" value="ECO:0007669"/>
    <property type="project" value="UniProtKB-SubCell"/>
</dbReference>
<evidence type="ECO:0000256" key="4">
    <source>
        <dbReference type="ARBA" id="ARBA00023284"/>
    </source>
</evidence>
<dbReference type="KEGG" id="schv:BRCON_0486"/>
<evidence type="ECO:0000256" key="1">
    <source>
        <dbReference type="ARBA" id="ARBA00004196"/>
    </source>
</evidence>
<evidence type="ECO:0000313" key="7">
    <source>
        <dbReference type="Proteomes" id="UP000262583"/>
    </source>
</evidence>
<dbReference type="Gene3D" id="3.40.30.10">
    <property type="entry name" value="Glutaredoxin"/>
    <property type="match status" value="1"/>
</dbReference>
<dbReference type="PANTHER" id="PTHR42852">
    <property type="entry name" value="THIOL:DISULFIDE INTERCHANGE PROTEIN DSBE"/>
    <property type="match status" value="1"/>
</dbReference>
<dbReference type="PANTHER" id="PTHR42852:SF6">
    <property type="entry name" value="THIOL:DISULFIDE INTERCHANGE PROTEIN DSBE"/>
    <property type="match status" value="1"/>
</dbReference>
<accession>A0A2Z4Y420</accession>
<comment type="subcellular location">
    <subcellularLocation>
        <location evidence="1">Cell envelope</location>
    </subcellularLocation>
</comment>
<dbReference type="InterPro" id="IPR013766">
    <property type="entry name" value="Thioredoxin_domain"/>
</dbReference>
<keyword evidence="2" id="KW-0201">Cytochrome c-type biogenesis</keyword>
<feature type="domain" description="Thioredoxin" evidence="5">
    <location>
        <begin position="237"/>
        <end position="377"/>
    </location>
</feature>
<name>A0A2Z4Y420_SUMC1</name>
<organism evidence="6 7">
    <name type="scientific">Sumerlaea chitinivorans</name>
    <dbReference type="NCBI Taxonomy" id="2250252"/>
    <lineage>
        <taxon>Bacteria</taxon>
        <taxon>Candidatus Sumerlaeota</taxon>
        <taxon>Candidatus Sumerlaeia</taxon>
        <taxon>Candidatus Sumerlaeales</taxon>
        <taxon>Candidatus Sumerlaeaceae</taxon>
        <taxon>Candidatus Sumerlaea</taxon>
    </lineage>
</organism>
<dbReference type="SUPFAM" id="SSF52833">
    <property type="entry name" value="Thioredoxin-like"/>
    <property type="match status" value="1"/>
</dbReference>
<keyword evidence="4" id="KW-0676">Redox-active center</keyword>
<dbReference type="PROSITE" id="PS51352">
    <property type="entry name" value="THIOREDOXIN_2"/>
    <property type="match status" value="1"/>
</dbReference>
<dbReference type="EMBL" id="CP030759">
    <property type="protein sequence ID" value="AXA35263.1"/>
    <property type="molecule type" value="Genomic_DNA"/>
</dbReference>
<dbReference type="CDD" id="cd02966">
    <property type="entry name" value="TlpA_like_family"/>
    <property type="match status" value="1"/>
</dbReference>
<dbReference type="GO" id="GO:0016491">
    <property type="term" value="F:oxidoreductase activity"/>
    <property type="evidence" value="ECO:0007669"/>
    <property type="project" value="InterPro"/>
</dbReference>
<dbReference type="InterPro" id="IPR000866">
    <property type="entry name" value="AhpC/TSA"/>
</dbReference>
<protein>
    <submittedName>
        <fullName evidence="6">Thiol:disulfide interchange protein</fullName>
    </submittedName>
</protein>
<evidence type="ECO:0000313" key="6">
    <source>
        <dbReference type="EMBL" id="AXA35263.1"/>
    </source>
</evidence>
<dbReference type="AlphaFoldDB" id="A0A2Z4Y420"/>
<dbReference type="InterPro" id="IPR036249">
    <property type="entry name" value="Thioredoxin-like_sf"/>
</dbReference>
<dbReference type="GO" id="GO:0016209">
    <property type="term" value="F:antioxidant activity"/>
    <property type="evidence" value="ECO:0007669"/>
    <property type="project" value="InterPro"/>
</dbReference>
<dbReference type="InterPro" id="IPR017937">
    <property type="entry name" value="Thioredoxin_CS"/>
</dbReference>
<dbReference type="GO" id="GO:0017004">
    <property type="term" value="P:cytochrome complex assembly"/>
    <property type="evidence" value="ECO:0007669"/>
    <property type="project" value="UniProtKB-KW"/>
</dbReference>
<sequence length="377" mass="41917">MSIERVEPPAKNKAAAFGPRDTIQITEQGEIVKRGTLAPTQLFPGWTVNAELVRLFTESKDGTLNYLDPTSGVELPAKLETKLSNGIYHQRISYSANDDKQDQASPLKIRSLVVEAEFSTTEGAPLSFKQDFQAEIVDPRSQETKKLHARVESRRIGMSKLSSEELAKLREDAAAGASAARAMRESIAGNELDTTKLLTTLDEYLAKHPKGEFAGMFQAIADEVRSSEQRTRNWQAIAVGKTAPDFEAGTIDGKKVRLSDLKGKVVLLDFWATWCGPCRMIMPEMKKLYEENKEKDFVMIGISGDETLEDLKTYVEKEGIAWAQIFEPGQETTSVLHRYGISKFPTTVVIDKNGVIAAVDEHPPKLNETVKKLIEQK</sequence>
<gene>
    <name evidence="6" type="ORF">BRCON_0486</name>
</gene>